<name>A0ABM7ULQ7_9LEPT</name>
<gene>
    <name evidence="1" type="ORF">LPTSP3_g28580</name>
</gene>
<keyword evidence="2" id="KW-1185">Reference proteome</keyword>
<dbReference type="InterPro" id="IPR009351">
    <property type="entry name" value="AlkZ-like"/>
</dbReference>
<evidence type="ECO:0000313" key="2">
    <source>
        <dbReference type="Proteomes" id="UP000245263"/>
    </source>
</evidence>
<organism evidence="1 2">
    <name type="scientific">Leptospira kobayashii</name>
    <dbReference type="NCBI Taxonomy" id="1917830"/>
    <lineage>
        <taxon>Bacteria</taxon>
        <taxon>Pseudomonadati</taxon>
        <taxon>Spirochaetota</taxon>
        <taxon>Spirochaetia</taxon>
        <taxon>Leptospirales</taxon>
        <taxon>Leptospiraceae</taxon>
        <taxon>Leptospira</taxon>
    </lineage>
</organism>
<protein>
    <recommendedName>
        <fullName evidence="3">Winged helix DNA-binding domain protein</fullName>
    </recommendedName>
</protein>
<evidence type="ECO:0000313" key="1">
    <source>
        <dbReference type="EMBL" id="BDA79928.1"/>
    </source>
</evidence>
<sequence>MTVDEILQLRLYSQNITNPGKNPTDILSSLVAIQAQDPGQSKFALGSRLLDGKESEINRMIEKRKIIRTWLLRGTLHFVSAKDIHWILDLISERIFAKLATYQKSLNLNSKMLSETESIILKRLSGKKELTRAELFTYIEEKNISTKENRGSIILINAALKQMICLGKDQGKQETYTLLSDWVEKPKPISREKALGDLAKRYFISRGPAGLQDFIWWSGLTLTEARLGLEKAKPFLREETVSGQTYWMSKKENKTAGRTDSNEYLFLAGFDEYIIGYADRNLSLDPKYSELVIQKNAIFKPTILKRGNVIGTWSKTETKNGLEINVSPFFQWKNSDKKEVDRQKSEIIRFWSGRGK</sequence>
<dbReference type="Pfam" id="PF06224">
    <property type="entry name" value="AlkZ-like"/>
    <property type="match status" value="1"/>
</dbReference>
<dbReference type="Proteomes" id="UP000245263">
    <property type="component" value="Chromosome 1"/>
</dbReference>
<dbReference type="PANTHER" id="PTHR38479">
    <property type="entry name" value="LMO0824 PROTEIN"/>
    <property type="match status" value="1"/>
</dbReference>
<reference evidence="1 2" key="1">
    <citation type="submission" date="2021-08" db="EMBL/GenBank/DDBJ databases">
        <title>Complete genome sequence of Leptospira kobayashii strain E30.</title>
        <authorList>
            <person name="Nakao R."/>
            <person name="Nakamura S."/>
            <person name="Masuzawa T."/>
            <person name="Koizumi N."/>
        </authorList>
    </citation>
    <scope>NUCLEOTIDE SEQUENCE [LARGE SCALE GENOMIC DNA]</scope>
    <source>
        <strain evidence="1 2">E30</strain>
    </source>
</reference>
<dbReference type="PANTHER" id="PTHR38479:SF2">
    <property type="entry name" value="WINGED HELIX DNA-BINDING DOMAIN-CONTAINING PROTEIN"/>
    <property type="match status" value="1"/>
</dbReference>
<evidence type="ECO:0008006" key="3">
    <source>
        <dbReference type="Google" id="ProtNLM"/>
    </source>
</evidence>
<accession>A0ABM7ULQ7</accession>
<proteinExistence type="predicted"/>
<dbReference type="EMBL" id="AP025028">
    <property type="protein sequence ID" value="BDA79928.1"/>
    <property type="molecule type" value="Genomic_DNA"/>
</dbReference>